<dbReference type="PANTHER" id="PTHR12911">
    <property type="entry name" value="SAD1/UNC-84-LIKE PROTEIN-RELATED"/>
    <property type="match status" value="1"/>
</dbReference>
<evidence type="ECO:0000259" key="5">
    <source>
        <dbReference type="PROSITE" id="PS51469"/>
    </source>
</evidence>
<protein>
    <recommendedName>
        <fullName evidence="5">SUN domain-containing protein</fullName>
    </recommendedName>
</protein>
<feature type="domain" description="SUN" evidence="5">
    <location>
        <begin position="100"/>
        <end position="287"/>
    </location>
</feature>
<organism evidence="6 7">
    <name type="scientific">Ophiophagus hannah</name>
    <name type="common">King cobra</name>
    <name type="synonym">Naja hannah</name>
    <dbReference type="NCBI Taxonomy" id="8665"/>
    <lineage>
        <taxon>Eukaryota</taxon>
        <taxon>Metazoa</taxon>
        <taxon>Chordata</taxon>
        <taxon>Craniata</taxon>
        <taxon>Vertebrata</taxon>
        <taxon>Euteleostomi</taxon>
        <taxon>Lepidosauria</taxon>
        <taxon>Squamata</taxon>
        <taxon>Bifurcata</taxon>
        <taxon>Unidentata</taxon>
        <taxon>Episquamata</taxon>
        <taxon>Toxicofera</taxon>
        <taxon>Serpentes</taxon>
        <taxon>Colubroidea</taxon>
        <taxon>Elapidae</taxon>
        <taxon>Elapinae</taxon>
        <taxon>Ophiophagus</taxon>
    </lineage>
</organism>
<keyword evidence="2" id="KW-0812">Transmembrane</keyword>
<dbReference type="Pfam" id="PF07738">
    <property type="entry name" value="Sad1_UNC"/>
    <property type="match status" value="1"/>
</dbReference>
<dbReference type="GO" id="GO:0005637">
    <property type="term" value="C:nuclear inner membrane"/>
    <property type="evidence" value="ECO:0007669"/>
    <property type="project" value="UniProtKB-SubCell"/>
</dbReference>
<feature type="non-terminal residue" evidence="6">
    <location>
        <position position="1"/>
    </location>
</feature>
<evidence type="ECO:0000256" key="1">
    <source>
        <dbReference type="ARBA" id="ARBA00004540"/>
    </source>
</evidence>
<dbReference type="PROSITE" id="PS51469">
    <property type="entry name" value="SUN"/>
    <property type="match status" value="1"/>
</dbReference>
<dbReference type="Gene3D" id="2.60.120.260">
    <property type="entry name" value="Galactose-binding domain-like"/>
    <property type="match status" value="1"/>
</dbReference>
<name>V8NPF6_OPHHA</name>
<dbReference type="Proteomes" id="UP000018936">
    <property type="component" value="Unassembled WGS sequence"/>
</dbReference>
<gene>
    <name evidence="6" type="ORF">L345_10817</name>
</gene>
<dbReference type="PANTHER" id="PTHR12911:SF24">
    <property type="entry name" value="SUN DOMAIN-CONTAINING PROTEIN 3"/>
    <property type="match status" value="1"/>
</dbReference>
<evidence type="ECO:0000313" key="7">
    <source>
        <dbReference type="Proteomes" id="UP000018936"/>
    </source>
</evidence>
<keyword evidence="3" id="KW-1133">Transmembrane helix</keyword>
<keyword evidence="4" id="KW-0472">Membrane</keyword>
<comment type="caution">
    <text evidence="6">The sequence shown here is derived from an EMBL/GenBank/DDBJ whole genome shotgun (WGS) entry which is preliminary data.</text>
</comment>
<reference evidence="6 7" key="1">
    <citation type="journal article" date="2013" name="Proc. Natl. Acad. Sci. U.S.A.">
        <title>The king cobra genome reveals dynamic gene evolution and adaptation in the snake venom system.</title>
        <authorList>
            <person name="Vonk F.J."/>
            <person name="Casewell N.R."/>
            <person name="Henkel C.V."/>
            <person name="Heimberg A.M."/>
            <person name="Jansen H.J."/>
            <person name="McCleary R.J."/>
            <person name="Kerkkamp H.M."/>
            <person name="Vos R.A."/>
            <person name="Guerreiro I."/>
            <person name="Calvete J.J."/>
            <person name="Wuster W."/>
            <person name="Woods A.E."/>
            <person name="Logan J.M."/>
            <person name="Harrison R.A."/>
            <person name="Castoe T.A."/>
            <person name="de Koning A.P."/>
            <person name="Pollock D.D."/>
            <person name="Yandell M."/>
            <person name="Calderon D."/>
            <person name="Renjifo C."/>
            <person name="Currier R.B."/>
            <person name="Salgado D."/>
            <person name="Pla D."/>
            <person name="Sanz L."/>
            <person name="Hyder A.S."/>
            <person name="Ribeiro J.M."/>
            <person name="Arntzen J.W."/>
            <person name="van den Thillart G.E."/>
            <person name="Boetzer M."/>
            <person name="Pirovano W."/>
            <person name="Dirks R.P."/>
            <person name="Spaink H.P."/>
            <person name="Duboule D."/>
            <person name="McGlinn E."/>
            <person name="Kini R.M."/>
            <person name="Richardson M.K."/>
        </authorList>
    </citation>
    <scope>NUCLEOTIDE SEQUENCE</scope>
    <source>
        <tissue evidence="6">Blood</tissue>
    </source>
</reference>
<dbReference type="InterPro" id="IPR045119">
    <property type="entry name" value="SUN1-5"/>
</dbReference>
<proteinExistence type="predicted"/>
<evidence type="ECO:0000256" key="4">
    <source>
        <dbReference type="ARBA" id="ARBA00023136"/>
    </source>
</evidence>
<keyword evidence="7" id="KW-1185">Reference proteome</keyword>
<dbReference type="InterPro" id="IPR012919">
    <property type="entry name" value="SUN_dom"/>
</dbReference>
<evidence type="ECO:0000313" key="6">
    <source>
        <dbReference type="EMBL" id="ETE63422.1"/>
    </source>
</evidence>
<sequence length="504" mass="57297">KDLLDQSSFIIQHCFETPRLVEPIANITVYRVQQPLILGFMSGLCTSSDIFKQIMKMQLSHQNEALQQHLQKQIGSFRQKVAGLQTLVDALENIHGHWETQKHIFEQGSSTQNESSHFWKKDYALSSEGAHVVKFSNSFNTRAQVCMLGFCWDYMRSPNMILERDNTPGNCWAMKGSQGYVVIKLSQAVRPTSVALDHISKTVSHTEEITSAPKNFSVYGFKNDFEKEEGQFLGSFVYRVDRFPLQTFKLEGAPLDKFKYMLLKILTNWHHPNYTCIYGFRHRQPSAGKNGETKTMKVTQQGEEYGAQVLAGNDLAIKKTVSTCKRTWTDNKRKLLKTWVACIQIDESLLDVFEGNIYWVASGIVVLNKRKMPVPSEGIWVKDSGITKIAVKSRQVIENQLKNICHIYLQKETETGSFMLWGSGDSYGSQLHGGATAMDLSKRYGRKRHIDLMRTGSPIIRSSSGSDIGLAQHKYNFIKQPGEVFIIFQNSVACGIKLEVKYYQ</sequence>
<evidence type="ECO:0000256" key="2">
    <source>
        <dbReference type="ARBA" id="ARBA00022692"/>
    </source>
</evidence>
<dbReference type="AlphaFoldDB" id="V8NPF6"/>
<dbReference type="OrthoDB" id="342281at2759"/>
<comment type="subcellular location">
    <subcellularLocation>
        <location evidence="1">Nucleus inner membrane</location>
    </subcellularLocation>
</comment>
<dbReference type="EMBL" id="AZIM01002750">
    <property type="protein sequence ID" value="ETE63422.1"/>
    <property type="molecule type" value="Genomic_DNA"/>
</dbReference>
<accession>V8NPF6</accession>
<dbReference type="GO" id="GO:0034993">
    <property type="term" value="C:meiotic nuclear membrane microtubule tethering complex"/>
    <property type="evidence" value="ECO:0007669"/>
    <property type="project" value="TreeGrafter"/>
</dbReference>
<evidence type="ECO:0000256" key="3">
    <source>
        <dbReference type="ARBA" id="ARBA00022989"/>
    </source>
</evidence>
<dbReference type="GO" id="GO:0043495">
    <property type="term" value="F:protein-membrane adaptor activity"/>
    <property type="evidence" value="ECO:0007669"/>
    <property type="project" value="TreeGrafter"/>
</dbReference>
<feature type="non-terminal residue" evidence="6">
    <location>
        <position position="504"/>
    </location>
</feature>